<dbReference type="PANTHER" id="PTHR32077">
    <property type="entry name" value="FASCICLIN-LIKE ARABINOGALACTAN PROTEIN"/>
    <property type="match status" value="1"/>
</dbReference>
<evidence type="ECO:0000256" key="9">
    <source>
        <dbReference type="SAM" id="SignalP"/>
    </source>
</evidence>
<evidence type="ECO:0000256" key="1">
    <source>
        <dbReference type="ARBA" id="ARBA00004609"/>
    </source>
</evidence>
<evidence type="ECO:0000256" key="5">
    <source>
        <dbReference type="ARBA" id="ARBA00022729"/>
    </source>
</evidence>
<dbReference type="GO" id="GO:0098552">
    <property type="term" value="C:side of membrane"/>
    <property type="evidence" value="ECO:0007669"/>
    <property type="project" value="UniProtKB-KW"/>
</dbReference>
<gene>
    <name evidence="11" type="ORF">A2U01_0009431</name>
</gene>
<accession>A0A392MMD9</accession>
<dbReference type="GO" id="GO:0009834">
    <property type="term" value="P:plant-type secondary cell wall biogenesis"/>
    <property type="evidence" value="ECO:0007669"/>
    <property type="project" value="TreeGrafter"/>
</dbReference>
<name>A0A392MMD9_9FABA</name>
<keyword evidence="4" id="KW-0449">Lipoprotein</keyword>
<keyword evidence="8" id="KW-1133">Transmembrane helix</keyword>
<keyword evidence="8" id="KW-0812">Transmembrane</keyword>
<dbReference type="PANTHER" id="PTHR32077:SF86">
    <property type="entry name" value="FAS1 DOMAIN-CONTAINING PROTEIN SELMODRAFT_448915"/>
    <property type="match status" value="1"/>
</dbReference>
<comment type="caution">
    <text evidence="11">The sequence shown here is derived from an EMBL/GenBank/DDBJ whole genome shotgun (WGS) entry which is preliminary data.</text>
</comment>
<evidence type="ECO:0000313" key="12">
    <source>
        <dbReference type="Proteomes" id="UP000265520"/>
    </source>
</evidence>
<proteinExistence type="inferred from homology"/>
<feature type="transmembrane region" description="Helical" evidence="8">
    <location>
        <begin position="181"/>
        <end position="202"/>
    </location>
</feature>
<keyword evidence="6 8" id="KW-0472">Membrane</keyword>
<dbReference type="Proteomes" id="UP000265520">
    <property type="component" value="Unassembled WGS sequence"/>
</dbReference>
<dbReference type="InterPro" id="IPR045003">
    <property type="entry name" value="FLA_A"/>
</dbReference>
<evidence type="ECO:0000256" key="8">
    <source>
        <dbReference type="SAM" id="Phobius"/>
    </source>
</evidence>
<evidence type="ECO:0000259" key="10">
    <source>
        <dbReference type="PROSITE" id="PS50213"/>
    </source>
</evidence>
<dbReference type="InterPro" id="IPR000782">
    <property type="entry name" value="FAS1_domain"/>
</dbReference>
<dbReference type="Pfam" id="PF02469">
    <property type="entry name" value="Fasciclin"/>
    <property type="match status" value="1"/>
</dbReference>
<evidence type="ECO:0000256" key="3">
    <source>
        <dbReference type="ARBA" id="ARBA00022475"/>
    </source>
</evidence>
<protein>
    <submittedName>
        <fullName evidence="11">Fasciclin-like arabinogalactan protein</fullName>
    </submittedName>
</protein>
<keyword evidence="12" id="KW-1185">Reference proteome</keyword>
<dbReference type="PROSITE" id="PS50213">
    <property type="entry name" value="FAS1"/>
    <property type="match status" value="1"/>
</dbReference>
<evidence type="ECO:0000256" key="7">
    <source>
        <dbReference type="ARBA" id="ARBA00024686"/>
    </source>
</evidence>
<evidence type="ECO:0000256" key="6">
    <source>
        <dbReference type="ARBA" id="ARBA00023136"/>
    </source>
</evidence>
<evidence type="ECO:0000256" key="2">
    <source>
        <dbReference type="ARBA" id="ARBA00007843"/>
    </source>
</evidence>
<feature type="signal peptide" evidence="9">
    <location>
        <begin position="1"/>
        <end position="21"/>
    </location>
</feature>
<dbReference type="AlphaFoldDB" id="A0A392MMD9"/>
<keyword evidence="5 9" id="KW-0732">Signal</keyword>
<keyword evidence="3" id="KW-1003">Cell membrane</keyword>
<evidence type="ECO:0000256" key="4">
    <source>
        <dbReference type="ARBA" id="ARBA00022622"/>
    </source>
</evidence>
<comment type="subcellular location">
    <subcellularLocation>
        <location evidence="1">Cell membrane</location>
        <topology evidence="1">Lipid-anchor</topology>
        <topology evidence="1">GPI-anchor</topology>
    </subcellularLocation>
</comment>
<feature type="domain" description="FAS1" evidence="10">
    <location>
        <begin position="21"/>
        <end position="165"/>
    </location>
</feature>
<reference evidence="11 12" key="1">
    <citation type="journal article" date="2018" name="Front. Plant Sci.">
        <title>Red Clover (Trifolium pratense) and Zigzag Clover (T. medium) - A Picture of Genomic Similarities and Differences.</title>
        <authorList>
            <person name="Dluhosova J."/>
            <person name="Istvanek J."/>
            <person name="Nedelnik J."/>
            <person name="Repkova J."/>
        </authorList>
    </citation>
    <scope>NUCLEOTIDE SEQUENCE [LARGE SCALE GENOMIC DNA]</scope>
    <source>
        <strain evidence="12">cv. 10/8</strain>
        <tissue evidence="11">Leaf</tissue>
    </source>
</reference>
<comment type="similarity">
    <text evidence="2">Belongs to the fasciclin-like AGP family.</text>
</comment>
<dbReference type="Gene3D" id="2.30.180.10">
    <property type="entry name" value="FAS1 domain"/>
    <property type="match status" value="1"/>
</dbReference>
<keyword evidence="4" id="KW-0325">Glycoprotein</keyword>
<dbReference type="GO" id="GO:0005886">
    <property type="term" value="C:plasma membrane"/>
    <property type="evidence" value="ECO:0007669"/>
    <property type="project" value="UniProtKB-SubCell"/>
</dbReference>
<comment type="function">
    <text evidence="7">May be a cell surface adhesion protein.</text>
</comment>
<sequence length="220" mass="24360">MLNNFIIIISLLSSLPSPSSSFNLTQYLIDDPSHSYTVASSECHSLRIDAEIDTDSPVTLFVPDDAAFADAAGYKTLPVANKYFTWQCHMISGYFTSSFLSQNAKVWHSQYTVGTEIMGDNKFMLNITVTPNGSVEVSNTVVRAIVTRTIFNEDPIAVYGVSKVLLPRDLPHIPSHVSVPVAAAATTVWDFFTVLVFFLVLWTPTDDAVKDLYHKMLQSL</sequence>
<dbReference type="EMBL" id="LXQA010014345">
    <property type="protein sequence ID" value="MCH88541.1"/>
    <property type="molecule type" value="Genomic_DNA"/>
</dbReference>
<dbReference type="SUPFAM" id="SSF82153">
    <property type="entry name" value="FAS1 domain"/>
    <property type="match status" value="1"/>
</dbReference>
<organism evidence="11 12">
    <name type="scientific">Trifolium medium</name>
    <dbReference type="NCBI Taxonomy" id="97028"/>
    <lineage>
        <taxon>Eukaryota</taxon>
        <taxon>Viridiplantae</taxon>
        <taxon>Streptophyta</taxon>
        <taxon>Embryophyta</taxon>
        <taxon>Tracheophyta</taxon>
        <taxon>Spermatophyta</taxon>
        <taxon>Magnoliopsida</taxon>
        <taxon>eudicotyledons</taxon>
        <taxon>Gunneridae</taxon>
        <taxon>Pentapetalae</taxon>
        <taxon>rosids</taxon>
        <taxon>fabids</taxon>
        <taxon>Fabales</taxon>
        <taxon>Fabaceae</taxon>
        <taxon>Papilionoideae</taxon>
        <taxon>50 kb inversion clade</taxon>
        <taxon>NPAAA clade</taxon>
        <taxon>Hologalegina</taxon>
        <taxon>IRL clade</taxon>
        <taxon>Trifolieae</taxon>
        <taxon>Trifolium</taxon>
    </lineage>
</organism>
<feature type="chain" id="PRO_5017468861" evidence="9">
    <location>
        <begin position="22"/>
        <end position="220"/>
    </location>
</feature>
<evidence type="ECO:0000313" key="11">
    <source>
        <dbReference type="EMBL" id="MCH88541.1"/>
    </source>
</evidence>
<dbReference type="InterPro" id="IPR036378">
    <property type="entry name" value="FAS1_dom_sf"/>
</dbReference>
<keyword evidence="4" id="KW-0336">GPI-anchor</keyword>